<comment type="pathway">
    <text evidence="3">Cofactor biosynthesis; riboflavin biosynthesis; riboflavin from 2-hydroxy-3-oxobutyl phosphate and 5-amino-6-(D-ribitylamino)uracil: step 2/2.</text>
</comment>
<dbReference type="InterPro" id="IPR001783">
    <property type="entry name" value="Lumazine-bd"/>
</dbReference>
<comment type="catalytic activity">
    <reaction evidence="1">
        <text>2 6,7-dimethyl-8-(1-D-ribityl)lumazine + H(+) = 5-amino-6-(D-ribitylamino)uracil + riboflavin</text>
        <dbReference type="Rhea" id="RHEA:20772"/>
        <dbReference type="ChEBI" id="CHEBI:15378"/>
        <dbReference type="ChEBI" id="CHEBI:15934"/>
        <dbReference type="ChEBI" id="CHEBI:57986"/>
        <dbReference type="ChEBI" id="CHEBI:58201"/>
        <dbReference type="EC" id="2.5.1.9"/>
    </reaction>
</comment>
<dbReference type="FunFam" id="2.40.30.20:FF:000003">
    <property type="entry name" value="Riboflavin synthase, alpha subunit"/>
    <property type="match status" value="1"/>
</dbReference>
<dbReference type="PIRSF" id="PIRSF000498">
    <property type="entry name" value="Riboflavin_syn_A"/>
    <property type="match status" value="1"/>
</dbReference>
<dbReference type="Pfam" id="PF00677">
    <property type="entry name" value="Lum_binding"/>
    <property type="match status" value="2"/>
</dbReference>
<evidence type="ECO:0000313" key="12">
    <source>
        <dbReference type="EMBL" id="TKB57433.1"/>
    </source>
</evidence>
<evidence type="ECO:0000256" key="5">
    <source>
        <dbReference type="ARBA" id="ARBA00013950"/>
    </source>
</evidence>
<evidence type="ECO:0000256" key="3">
    <source>
        <dbReference type="ARBA" id="ARBA00004887"/>
    </source>
</evidence>
<dbReference type="GO" id="GO:0004746">
    <property type="term" value="F:riboflavin synthase activity"/>
    <property type="evidence" value="ECO:0007669"/>
    <property type="project" value="UniProtKB-UniRule"/>
</dbReference>
<organism evidence="12 13">
    <name type="scientific">Ferrimonas aestuarii</name>
    <dbReference type="NCBI Taxonomy" id="2569539"/>
    <lineage>
        <taxon>Bacteria</taxon>
        <taxon>Pseudomonadati</taxon>
        <taxon>Pseudomonadota</taxon>
        <taxon>Gammaproteobacteria</taxon>
        <taxon>Alteromonadales</taxon>
        <taxon>Ferrimonadaceae</taxon>
        <taxon>Ferrimonas</taxon>
    </lineage>
</organism>
<evidence type="ECO:0000256" key="6">
    <source>
        <dbReference type="ARBA" id="ARBA00022619"/>
    </source>
</evidence>
<dbReference type="AlphaFoldDB" id="A0A4U1BS71"/>
<gene>
    <name evidence="12" type="ORF">FCL42_03945</name>
</gene>
<dbReference type="SUPFAM" id="SSF63380">
    <property type="entry name" value="Riboflavin synthase domain-like"/>
    <property type="match status" value="2"/>
</dbReference>
<dbReference type="PANTHER" id="PTHR21098:SF0">
    <property type="entry name" value="RIBOFLAVIN SYNTHASE"/>
    <property type="match status" value="1"/>
</dbReference>
<evidence type="ECO:0000256" key="10">
    <source>
        <dbReference type="PROSITE-ProRule" id="PRU00524"/>
    </source>
</evidence>
<dbReference type="EC" id="2.5.1.9" evidence="4 9"/>
<keyword evidence="8" id="KW-0677">Repeat</keyword>
<dbReference type="RefSeq" id="WP_136862079.1">
    <property type="nucleotide sequence ID" value="NZ_SWCJ01000002.1"/>
</dbReference>
<keyword evidence="6" id="KW-0686">Riboflavin biosynthesis</keyword>
<evidence type="ECO:0000256" key="7">
    <source>
        <dbReference type="ARBA" id="ARBA00022679"/>
    </source>
</evidence>
<dbReference type="NCBIfam" id="NF006767">
    <property type="entry name" value="PRK09289.1"/>
    <property type="match status" value="1"/>
</dbReference>
<evidence type="ECO:0000256" key="2">
    <source>
        <dbReference type="ARBA" id="ARBA00002803"/>
    </source>
</evidence>
<dbReference type="NCBIfam" id="NF009566">
    <property type="entry name" value="PRK13020.1"/>
    <property type="match status" value="1"/>
</dbReference>
<dbReference type="FunFam" id="2.40.30.20:FF:000005">
    <property type="entry name" value="Riboflavin synthase, alpha subunit"/>
    <property type="match status" value="1"/>
</dbReference>
<dbReference type="CDD" id="cd00402">
    <property type="entry name" value="Riboflavin_synthase_like"/>
    <property type="match status" value="1"/>
</dbReference>
<sequence>MFTGIVQTKATVVAIKEQHQLRTFEVEIPEVYRQGLEVGASVANNGVCLTVTECSDDSAFFDVMEETLRLTNLADIKVGDKVNIERSLSYGKEVGGHIMSGHIHTKAIIKQIDKTETNCTMTLSVPKQWMKYILHKGFIGIDGCSLTVGKLEEGEFALHLIPETLSITTLGERSVGDELNIEIDSQTQAIVDTVERVLAAKNLAS</sequence>
<evidence type="ECO:0000256" key="1">
    <source>
        <dbReference type="ARBA" id="ARBA00000968"/>
    </source>
</evidence>
<feature type="repeat" description="Lumazine-binding" evidence="10">
    <location>
        <begin position="98"/>
        <end position="194"/>
    </location>
</feature>
<comment type="function">
    <text evidence="2">Catalyzes the dismutation of two molecules of 6,7-dimethyl-8-ribityllumazine, resulting in the formation of riboflavin and 5-amino-6-(D-ribitylamino)uracil.</text>
</comment>
<feature type="domain" description="Lumazine-binding" evidence="11">
    <location>
        <begin position="1"/>
        <end position="97"/>
    </location>
</feature>
<accession>A0A4U1BS71</accession>
<evidence type="ECO:0000313" key="13">
    <source>
        <dbReference type="Proteomes" id="UP000305675"/>
    </source>
</evidence>
<dbReference type="NCBIfam" id="TIGR00187">
    <property type="entry name" value="ribE"/>
    <property type="match status" value="1"/>
</dbReference>
<reference evidence="12 13" key="1">
    <citation type="submission" date="2019-04" db="EMBL/GenBank/DDBJ databases">
        <authorList>
            <person name="Hwang J.C."/>
        </authorList>
    </citation>
    <scope>NUCLEOTIDE SEQUENCE [LARGE SCALE GENOMIC DNA]</scope>
    <source>
        <strain evidence="12 13">IMCC35002</strain>
    </source>
</reference>
<name>A0A4U1BS71_9GAMM</name>
<dbReference type="Proteomes" id="UP000305675">
    <property type="component" value="Unassembled WGS sequence"/>
</dbReference>
<dbReference type="EMBL" id="SWCJ01000002">
    <property type="protein sequence ID" value="TKB57433.1"/>
    <property type="molecule type" value="Genomic_DNA"/>
</dbReference>
<dbReference type="OrthoDB" id="9788537at2"/>
<protein>
    <recommendedName>
        <fullName evidence="5 9">Riboflavin synthase</fullName>
        <ecNumber evidence="4 9">2.5.1.9</ecNumber>
    </recommendedName>
</protein>
<dbReference type="Gene3D" id="2.40.30.20">
    <property type="match status" value="2"/>
</dbReference>
<dbReference type="GO" id="GO:0009231">
    <property type="term" value="P:riboflavin biosynthetic process"/>
    <property type="evidence" value="ECO:0007669"/>
    <property type="project" value="UniProtKB-KW"/>
</dbReference>
<evidence type="ECO:0000256" key="8">
    <source>
        <dbReference type="ARBA" id="ARBA00022737"/>
    </source>
</evidence>
<feature type="domain" description="Lumazine-binding" evidence="11">
    <location>
        <begin position="98"/>
        <end position="194"/>
    </location>
</feature>
<keyword evidence="13" id="KW-1185">Reference proteome</keyword>
<dbReference type="GO" id="GO:0005829">
    <property type="term" value="C:cytosol"/>
    <property type="evidence" value="ECO:0007669"/>
    <property type="project" value="TreeGrafter"/>
</dbReference>
<comment type="caution">
    <text evidence="12">The sequence shown here is derived from an EMBL/GenBank/DDBJ whole genome shotgun (WGS) entry which is preliminary data.</text>
</comment>
<keyword evidence="7" id="KW-0808">Transferase</keyword>
<feature type="repeat" description="Lumazine-binding" evidence="10">
    <location>
        <begin position="1"/>
        <end position="97"/>
    </location>
</feature>
<evidence type="ECO:0000259" key="11">
    <source>
        <dbReference type="PROSITE" id="PS51177"/>
    </source>
</evidence>
<dbReference type="PANTHER" id="PTHR21098">
    <property type="entry name" value="RIBOFLAVIN SYNTHASE ALPHA CHAIN"/>
    <property type="match status" value="1"/>
</dbReference>
<dbReference type="InterPro" id="IPR017938">
    <property type="entry name" value="Riboflavin_synthase-like_b-brl"/>
</dbReference>
<dbReference type="InterPro" id="IPR023366">
    <property type="entry name" value="ATP_synth_asu-like_sf"/>
</dbReference>
<evidence type="ECO:0000256" key="4">
    <source>
        <dbReference type="ARBA" id="ARBA00012827"/>
    </source>
</evidence>
<evidence type="ECO:0000256" key="9">
    <source>
        <dbReference type="NCBIfam" id="TIGR00187"/>
    </source>
</evidence>
<dbReference type="InterPro" id="IPR026017">
    <property type="entry name" value="Lumazine-bd_dom"/>
</dbReference>
<proteinExistence type="predicted"/>
<dbReference type="PROSITE" id="PS51177">
    <property type="entry name" value="LUMAZINE_BIND"/>
    <property type="match status" value="2"/>
</dbReference>